<dbReference type="EMBL" id="BT070618">
    <property type="protein sequence ID" value="ACN40123.1"/>
    <property type="molecule type" value="mRNA"/>
</dbReference>
<dbReference type="CDD" id="cd00685">
    <property type="entry name" value="Trans_IPPS_HT"/>
    <property type="match status" value="1"/>
</dbReference>
<organism evidence="9">
    <name type="scientific">Picea sitchensis</name>
    <name type="common">Sitka spruce</name>
    <name type="synonym">Pinus sitchensis</name>
    <dbReference type="NCBI Taxonomy" id="3332"/>
    <lineage>
        <taxon>Eukaryota</taxon>
        <taxon>Viridiplantae</taxon>
        <taxon>Streptophyta</taxon>
        <taxon>Embryophyta</taxon>
        <taxon>Tracheophyta</taxon>
        <taxon>Spermatophyta</taxon>
        <taxon>Pinopsida</taxon>
        <taxon>Pinidae</taxon>
        <taxon>Conifers I</taxon>
        <taxon>Pinales</taxon>
        <taxon>Pinaceae</taxon>
        <taxon>Picea</taxon>
    </lineage>
</organism>
<dbReference type="GO" id="GO:0005737">
    <property type="term" value="C:cytoplasm"/>
    <property type="evidence" value="ECO:0007669"/>
    <property type="project" value="UniProtKB-ARBA"/>
</dbReference>
<evidence type="ECO:0000256" key="8">
    <source>
        <dbReference type="SAM" id="MobiDB-lite"/>
    </source>
</evidence>
<dbReference type="PANTHER" id="PTHR43281:SF5">
    <property type="entry name" value="HETERODIMERIC GERANYLGERANYL PYROPHOSPHATE SYNTHASE SMALL SUBUNIT, CHLOROPLASTIC"/>
    <property type="match status" value="1"/>
</dbReference>
<keyword evidence="3" id="KW-0479">Metal-binding</keyword>
<dbReference type="PANTHER" id="PTHR43281">
    <property type="entry name" value="FARNESYL DIPHOSPHATE SYNTHASE"/>
    <property type="match status" value="1"/>
</dbReference>
<dbReference type="InterPro" id="IPR033749">
    <property type="entry name" value="Polyprenyl_synt_CS"/>
</dbReference>
<evidence type="ECO:0000256" key="2">
    <source>
        <dbReference type="ARBA" id="ARBA00006706"/>
    </source>
</evidence>
<dbReference type="GO" id="GO:0016829">
    <property type="term" value="F:lyase activity"/>
    <property type="evidence" value="ECO:0007669"/>
    <property type="project" value="UniProtKB-KW"/>
</dbReference>
<evidence type="ECO:0008006" key="10">
    <source>
        <dbReference type="Google" id="ProtNLM"/>
    </source>
</evidence>
<evidence type="ECO:0000256" key="5">
    <source>
        <dbReference type="ARBA" id="ARBA00023239"/>
    </source>
</evidence>
<dbReference type="SUPFAM" id="SSF48576">
    <property type="entry name" value="Terpenoid synthases"/>
    <property type="match status" value="1"/>
</dbReference>
<evidence type="ECO:0000313" key="9">
    <source>
        <dbReference type="EMBL" id="ACN40123.1"/>
    </source>
</evidence>
<dbReference type="Gene3D" id="1.10.600.10">
    <property type="entry name" value="Farnesyl Diphosphate Synthase"/>
    <property type="match status" value="1"/>
</dbReference>
<dbReference type="AlphaFoldDB" id="C0PQN3"/>
<comment type="cofactor">
    <cofactor evidence="1">
        <name>Mg(2+)</name>
        <dbReference type="ChEBI" id="CHEBI:18420"/>
    </cofactor>
</comment>
<comment type="similarity">
    <text evidence="2 7">Belongs to the FPP/GGPP synthase family.</text>
</comment>
<dbReference type="GO" id="GO:0004659">
    <property type="term" value="F:prenyltransferase activity"/>
    <property type="evidence" value="ECO:0007669"/>
    <property type="project" value="InterPro"/>
</dbReference>
<keyword evidence="4" id="KW-0460">Magnesium</keyword>
<sequence length="369" mass="40331">MSISSSATLALPRFHVRRNSFFAHGHAQPKLKLKLKRDGEGIGMGRATTSSGKAPPLRCSSPSYVTDTPKGEGEAEGFDLRRYWNSVRKEMEAELEKSVPLRYPEKIHVSMRYSVLAEKAKRGPPMMCIAACEAVGGSKQQALPTACALEMVHTASLIHDDLPCMDDDPIRRGQPSNHTVFGVDMAVLAGDALFPLGFEYIVSSTSDVPPDRIVKVIAQIAKTVGSQGMVVGQYMDLGSTGNNKFDPSLVEFIHERKFGIMAECSAVTGGIIGGATDEEVERLRNYGRSVGVLYQIADDILEEEALLEGNGVIRKNKTSYPRAYGLEKAREIAETLRSNAKMELSGFDRGKSAPLYSFVDYAIDRSFDV</sequence>
<dbReference type="InterPro" id="IPR000092">
    <property type="entry name" value="Polyprenyl_synt"/>
</dbReference>
<dbReference type="InterPro" id="IPR008949">
    <property type="entry name" value="Isoprenoid_synthase_dom_sf"/>
</dbReference>
<evidence type="ECO:0000256" key="7">
    <source>
        <dbReference type="RuleBase" id="RU004466"/>
    </source>
</evidence>
<dbReference type="FunFam" id="1.10.600.10:FF:000001">
    <property type="entry name" value="Geranylgeranyl diphosphate synthase"/>
    <property type="match status" value="1"/>
</dbReference>
<comment type="pathway">
    <text evidence="6">Terpene metabolism.</text>
</comment>
<keyword evidence="7" id="KW-0808">Transferase</keyword>
<dbReference type="GO" id="GO:0046872">
    <property type="term" value="F:metal ion binding"/>
    <property type="evidence" value="ECO:0007669"/>
    <property type="project" value="UniProtKB-KW"/>
</dbReference>
<evidence type="ECO:0000256" key="3">
    <source>
        <dbReference type="ARBA" id="ARBA00022723"/>
    </source>
</evidence>
<reference evidence="9" key="1">
    <citation type="submission" date="2009-02" db="EMBL/GenBank/DDBJ databases">
        <title>Full length sequence-verified cDNA sequences from Sitka spruce (Picea sitchensis).</title>
        <authorList>
            <person name="Reid K.E."/>
            <person name="Liao N."/>
            <person name="Ralph S."/>
            <person name="Kolosova N."/>
            <person name="Oddy C."/>
            <person name="Moore R."/>
            <person name="Mayo M."/>
            <person name="Wagner S."/>
            <person name="King J."/>
            <person name="Yanchuk A."/>
            <person name="Holt R."/>
            <person name="Jones S."/>
            <person name="Marra M."/>
            <person name="Ritland C.E."/>
            <person name="Ritland K."/>
            <person name="Bohlmann J."/>
        </authorList>
    </citation>
    <scope>NUCLEOTIDE SEQUENCE</scope>
    <source>
        <tissue evidence="9">Green portion of the leader tissue</tissue>
    </source>
</reference>
<name>C0PQN3_PICSI</name>
<accession>C0PQN3</accession>
<evidence type="ECO:0000256" key="6">
    <source>
        <dbReference type="ARBA" id="ARBA00046316"/>
    </source>
</evidence>
<evidence type="ECO:0000256" key="1">
    <source>
        <dbReference type="ARBA" id="ARBA00001946"/>
    </source>
</evidence>
<keyword evidence="5" id="KW-0456">Lyase</keyword>
<dbReference type="GO" id="GO:0008299">
    <property type="term" value="P:isoprenoid biosynthetic process"/>
    <property type="evidence" value="ECO:0007669"/>
    <property type="project" value="InterPro"/>
</dbReference>
<dbReference type="PROSITE" id="PS00723">
    <property type="entry name" value="POLYPRENYL_SYNTHASE_1"/>
    <property type="match status" value="1"/>
</dbReference>
<evidence type="ECO:0000256" key="4">
    <source>
        <dbReference type="ARBA" id="ARBA00022842"/>
    </source>
</evidence>
<protein>
    <recommendedName>
        <fullName evidence="10">Geranylgeranyl pyrophosphate synthase</fullName>
    </recommendedName>
</protein>
<proteinExistence type="evidence at transcript level"/>
<dbReference type="Pfam" id="PF00348">
    <property type="entry name" value="polyprenyl_synt"/>
    <property type="match status" value="1"/>
</dbReference>
<dbReference type="SFLD" id="SFLDS00005">
    <property type="entry name" value="Isoprenoid_Synthase_Type_I"/>
    <property type="match status" value="1"/>
</dbReference>
<feature type="region of interest" description="Disordered" evidence="8">
    <location>
        <begin position="46"/>
        <end position="72"/>
    </location>
</feature>